<dbReference type="Proteomes" id="UP000265520">
    <property type="component" value="Unassembled WGS sequence"/>
</dbReference>
<dbReference type="EMBL" id="LXQA010050255">
    <property type="protein sequence ID" value="MCI02807.1"/>
    <property type="molecule type" value="Genomic_DNA"/>
</dbReference>
<evidence type="ECO:0000313" key="2">
    <source>
        <dbReference type="Proteomes" id="UP000265520"/>
    </source>
</evidence>
<keyword evidence="2" id="KW-1185">Reference proteome</keyword>
<accession>A0A392NSI5</accession>
<evidence type="ECO:0000313" key="1">
    <source>
        <dbReference type="EMBL" id="MCI02807.1"/>
    </source>
</evidence>
<comment type="caution">
    <text evidence="1">The sequence shown here is derived from an EMBL/GenBank/DDBJ whole genome shotgun (WGS) entry which is preliminary data.</text>
</comment>
<proteinExistence type="predicted"/>
<feature type="non-terminal residue" evidence="1">
    <location>
        <position position="162"/>
    </location>
</feature>
<reference evidence="1 2" key="1">
    <citation type="journal article" date="2018" name="Front. Plant Sci.">
        <title>Red Clover (Trifolium pratense) and Zigzag Clover (T. medium) - A Picture of Genomic Similarities and Differences.</title>
        <authorList>
            <person name="Dluhosova J."/>
            <person name="Istvanek J."/>
            <person name="Nedelnik J."/>
            <person name="Repkova J."/>
        </authorList>
    </citation>
    <scope>NUCLEOTIDE SEQUENCE [LARGE SCALE GENOMIC DNA]</scope>
    <source>
        <strain evidence="2">cv. 10/8</strain>
        <tissue evidence="1">Leaf</tissue>
    </source>
</reference>
<sequence>LDMQVVSVTIPSTSSLPSDATNVDLTMTIPSFDETNETNVDLTMTIPSSADMTASGVKADLTLQSASSSDAMVVFPVQEDILKLLNSVPVDRMCSDSSLRDVFKKHPTFASDFYTLLIEKQAKMHYSSLQREDPKVFGFLEDTVEKLSSMASLVRLETTIAQ</sequence>
<name>A0A392NSI5_9FABA</name>
<dbReference type="AlphaFoldDB" id="A0A392NSI5"/>
<feature type="non-terminal residue" evidence="1">
    <location>
        <position position="1"/>
    </location>
</feature>
<protein>
    <submittedName>
        <fullName evidence="1">Uncharacterized protein</fullName>
    </submittedName>
</protein>
<organism evidence="1 2">
    <name type="scientific">Trifolium medium</name>
    <dbReference type="NCBI Taxonomy" id="97028"/>
    <lineage>
        <taxon>Eukaryota</taxon>
        <taxon>Viridiplantae</taxon>
        <taxon>Streptophyta</taxon>
        <taxon>Embryophyta</taxon>
        <taxon>Tracheophyta</taxon>
        <taxon>Spermatophyta</taxon>
        <taxon>Magnoliopsida</taxon>
        <taxon>eudicotyledons</taxon>
        <taxon>Gunneridae</taxon>
        <taxon>Pentapetalae</taxon>
        <taxon>rosids</taxon>
        <taxon>fabids</taxon>
        <taxon>Fabales</taxon>
        <taxon>Fabaceae</taxon>
        <taxon>Papilionoideae</taxon>
        <taxon>50 kb inversion clade</taxon>
        <taxon>NPAAA clade</taxon>
        <taxon>Hologalegina</taxon>
        <taxon>IRL clade</taxon>
        <taxon>Trifolieae</taxon>
        <taxon>Trifolium</taxon>
    </lineage>
</organism>